<keyword evidence="8" id="KW-1185">Reference proteome</keyword>
<dbReference type="Proteomes" id="UP000053424">
    <property type="component" value="Unassembled WGS sequence"/>
</dbReference>
<accession>A0A0C2Z4X9</accession>
<dbReference type="PANTHER" id="PTHR21382:SF1">
    <property type="entry name" value="NADH DEHYDROGENASE [UBIQUINONE] 1 ALPHA SUBCOMPLEX SUBUNIT 11"/>
    <property type="match status" value="1"/>
</dbReference>
<proteinExistence type="predicted"/>
<dbReference type="AlphaFoldDB" id="A0A0C2Z4X9"/>
<dbReference type="GO" id="GO:0006120">
    <property type="term" value="P:mitochondrial electron transport, NADH to ubiquinone"/>
    <property type="evidence" value="ECO:0007669"/>
    <property type="project" value="InterPro"/>
</dbReference>
<sequence length="155" mass="16200">MSETQDTYEPKSALDHAAIVGLQAGAVGLLLSSIQNALGTHSHGAMGVLTRTGGTIGIFTAMGATFAFTETYVANERRKNDYVNGAAGACAAGFLAGVKARSLPVALGACVFMGATIGAYDYARTTDGEKPLTKEERRLKFFKTPPKPLVDIIAE</sequence>
<organism evidence="7 8">
    <name type="scientific">Hebeloma cylindrosporum</name>
    <dbReference type="NCBI Taxonomy" id="76867"/>
    <lineage>
        <taxon>Eukaryota</taxon>
        <taxon>Fungi</taxon>
        <taxon>Dikarya</taxon>
        <taxon>Basidiomycota</taxon>
        <taxon>Agaricomycotina</taxon>
        <taxon>Agaricomycetes</taxon>
        <taxon>Agaricomycetidae</taxon>
        <taxon>Agaricales</taxon>
        <taxon>Agaricineae</taxon>
        <taxon>Hymenogastraceae</taxon>
        <taxon>Hebeloma</taxon>
    </lineage>
</organism>
<protein>
    <submittedName>
        <fullName evidence="7">Uncharacterized protein</fullName>
    </submittedName>
</protein>
<name>A0A0C2Z4X9_HEBCY</name>
<dbReference type="PANTHER" id="PTHR21382">
    <property type="entry name" value="NADH-UBIQUINONE OXIDOREDUCTASE SUBUNIT"/>
    <property type="match status" value="1"/>
</dbReference>
<evidence type="ECO:0000256" key="3">
    <source>
        <dbReference type="ARBA" id="ARBA00022792"/>
    </source>
</evidence>
<keyword evidence="5" id="KW-0496">Mitochondrion</keyword>
<keyword evidence="6" id="KW-0472">Membrane</keyword>
<dbReference type="EMBL" id="KN831769">
    <property type="protein sequence ID" value="KIM48257.1"/>
    <property type="molecule type" value="Genomic_DNA"/>
</dbReference>
<evidence type="ECO:0000256" key="2">
    <source>
        <dbReference type="ARBA" id="ARBA00022692"/>
    </source>
</evidence>
<reference evidence="8" key="2">
    <citation type="submission" date="2015-01" db="EMBL/GenBank/DDBJ databases">
        <title>Evolutionary Origins and Diversification of the Mycorrhizal Mutualists.</title>
        <authorList>
            <consortium name="DOE Joint Genome Institute"/>
            <consortium name="Mycorrhizal Genomics Consortium"/>
            <person name="Kohler A."/>
            <person name="Kuo A."/>
            <person name="Nagy L.G."/>
            <person name="Floudas D."/>
            <person name="Copeland A."/>
            <person name="Barry K.W."/>
            <person name="Cichocki N."/>
            <person name="Veneault-Fourrey C."/>
            <person name="LaButti K."/>
            <person name="Lindquist E.A."/>
            <person name="Lipzen A."/>
            <person name="Lundell T."/>
            <person name="Morin E."/>
            <person name="Murat C."/>
            <person name="Riley R."/>
            <person name="Ohm R."/>
            <person name="Sun H."/>
            <person name="Tunlid A."/>
            <person name="Henrissat B."/>
            <person name="Grigoriev I.V."/>
            <person name="Hibbett D.S."/>
            <person name="Martin F."/>
        </authorList>
    </citation>
    <scope>NUCLEOTIDE SEQUENCE [LARGE SCALE GENOMIC DNA]</scope>
    <source>
        <strain evidence="8">h7</strain>
    </source>
</reference>
<keyword evidence="2" id="KW-0812">Transmembrane</keyword>
<evidence type="ECO:0000256" key="1">
    <source>
        <dbReference type="ARBA" id="ARBA00004448"/>
    </source>
</evidence>
<dbReference type="GO" id="GO:0045271">
    <property type="term" value="C:respiratory chain complex I"/>
    <property type="evidence" value="ECO:0007669"/>
    <property type="project" value="InterPro"/>
</dbReference>
<dbReference type="GO" id="GO:0005743">
    <property type="term" value="C:mitochondrial inner membrane"/>
    <property type="evidence" value="ECO:0007669"/>
    <property type="project" value="UniProtKB-SubCell"/>
</dbReference>
<dbReference type="HOGENOM" id="CLU_088319_1_0_1"/>
<evidence type="ECO:0000256" key="5">
    <source>
        <dbReference type="ARBA" id="ARBA00023128"/>
    </source>
</evidence>
<keyword evidence="3" id="KW-0999">Mitochondrion inner membrane</keyword>
<evidence type="ECO:0000313" key="8">
    <source>
        <dbReference type="Proteomes" id="UP000053424"/>
    </source>
</evidence>
<comment type="subcellular location">
    <subcellularLocation>
        <location evidence="1">Mitochondrion inner membrane</location>
        <topology evidence="1">Multi-pass membrane protein</topology>
    </subcellularLocation>
</comment>
<keyword evidence="4" id="KW-1133">Transmembrane helix</keyword>
<dbReference type="OrthoDB" id="1913277at2759"/>
<dbReference type="InterPro" id="IPR039205">
    <property type="entry name" value="NDUFA11"/>
</dbReference>
<gene>
    <name evidence="7" type="ORF">M413DRAFT_439986</name>
</gene>
<evidence type="ECO:0000256" key="6">
    <source>
        <dbReference type="ARBA" id="ARBA00023136"/>
    </source>
</evidence>
<evidence type="ECO:0000256" key="4">
    <source>
        <dbReference type="ARBA" id="ARBA00022989"/>
    </source>
</evidence>
<dbReference type="STRING" id="686832.A0A0C2Z4X9"/>
<reference evidence="7 8" key="1">
    <citation type="submission" date="2014-04" db="EMBL/GenBank/DDBJ databases">
        <authorList>
            <consortium name="DOE Joint Genome Institute"/>
            <person name="Kuo A."/>
            <person name="Gay G."/>
            <person name="Dore J."/>
            <person name="Kohler A."/>
            <person name="Nagy L.G."/>
            <person name="Floudas D."/>
            <person name="Copeland A."/>
            <person name="Barry K.W."/>
            <person name="Cichocki N."/>
            <person name="Veneault-Fourrey C."/>
            <person name="LaButti K."/>
            <person name="Lindquist E.A."/>
            <person name="Lipzen A."/>
            <person name="Lundell T."/>
            <person name="Morin E."/>
            <person name="Murat C."/>
            <person name="Sun H."/>
            <person name="Tunlid A."/>
            <person name="Henrissat B."/>
            <person name="Grigoriev I.V."/>
            <person name="Hibbett D.S."/>
            <person name="Martin F."/>
            <person name="Nordberg H.P."/>
            <person name="Cantor M.N."/>
            <person name="Hua S.X."/>
        </authorList>
    </citation>
    <scope>NUCLEOTIDE SEQUENCE [LARGE SCALE GENOMIC DNA]</scope>
    <source>
        <strain evidence="8">h7</strain>
    </source>
</reference>
<evidence type="ECO:0000313" key="7">
    <source>
        <dbReference type="EMBL" id="KIM48257.1"/>
    </source>
</evidence>